<comment type="similarity">
    <text evidence="3">Belongs to the pinin family.</text>
</comment>
<keyword evidence="12" id="KW-0007">Acetylation</keyword>
<keyword evidence="18" id="KW-0508">mRNA splicing</keyword>
<feature type="compositionally biased region" description="Basic and acidic residues" evidence="22">
    <location>
        <begin position="303"/>
        <end position="318"/>
    </location>
</feature>
<evidence type="ECO:0000256" key="19">
    <source>
        <dbReference type="ARBA" id="ARBA00023242"/>
    </source>
</evidence>
<dbReference type="GO" id="GO:0016607">
    <property type="term" value="C:nuclear speck"/>
    <property type="evidence" value="ECO:0007669"/>
    <property type="project" value="UniProtKB-SubCell"/>
</dbReference>
<evidence type="ECO:0000256" key="3">
    <source>
        <dbReference type="ARBA" id="ARBA00010386"/>
    </source>
</evidence>
<evidence type="ECO:0000256" key="9">
    <source>
        <dbReference type="ARBA" id="ARBA00022728"/>
    </source>
</evidence>
<evidence type="ECO:0000256" key="5">
    <source>
        <dbReference type="ARBA" id="ARBA00022481"/>
    </source>
</evidence>
<evidence type="ECO:0000256" key="1">
    <source>
        <dbReference type="ARBA" id="ARBA00004324"/>
    </source>
</evidence>
<keyword evidence="13" id="KW-0805">Transcription regulation</keyword>
<keyword evidence="10" id="KW-0832">Ubl conjugation</keyword>
<feature type="domain" description="Pinin/SDK" evidence="24">
    <location>
        <begin position="12"/>
        <end position="124"/>
    </location>
</feature>
<dbReference type="Proteomes" id="UP000728032">
    <property type="component" value="Unassembled WGS sequence"/>
</dbReference>
<dbReference type="OrthoDB" id="330772at2759"/>
<dbReference type="GO" id="GO:0006397">
    <property type="term" value="P:mRNA processing"/>
    <property type="evidence" value="ECO:0007669"/>
    <property type="project" value="UniProtKB-KW"/>
</dbReference>
<keyword evidence="11" id="KW-0965">Cell junction</keyword>
<dbReference type="Pfam" id="PF04697">
    <property type="entry name" value="Pinin_SDK_N"/>
    <property type="match status" value="1"/>
</dbReference>
<evidence type="ECO:0000256" key="11">
    <source>
        <dbReference type="ARBA" id="ARBA00022949"/>
    </source>
</evidence>
<dbReference type="GO" id="GO:0030057">
    <property type="term" value="C:desmosome"/>
    <property type="evidence" value="ECO:0007669"/>
    <property type="project" value="UniProtKB-SubCell"/>
</dbReference>
<dbReference type="InterPro" id="IPR006786">
    <property type="entry name" value="Pinin_SDK_MemA"/>
</dbReference>
<keyword evidence="26" id="KW-1185">Reference proteome</keyword>
<dbReference type="PANTHER" id="PTHR12707">
    <property type="entry name" value="PINN"/>
    <property type="match status" value="1"/>
</dbReference>
<dbReference type="GO" id="GO:0008380">
    <property type="term" value="P:RNA splicing"/>
    <property type="evidence" value="ECO:0007669"/>
    <property type="project" value="UniProtKB-KW"/>
</dbReference>
<sequence length="352" mass="41071">MTAKVFNVFANLETEFLEAKKSLKDVDESIKKITGREPNLAAKGVKGQTNGRNRVALPFGNSFSTAISQIEDQSDEPLRKRRFFGGSAFSRLRGDQRDIAYDDYEEPVRKPTVQSSVVATTRSAKPRTQALEEQKNDKKSLARNKRMFGMILGTLQKFQNEESTRKDTQTQKRVEIEKKLDAKAEQERTALRKERRELFLVRREKEAQIRRIEHKMQRVEIHQEWERSHQHLSNYIQTKTKPNLFYLPAKHTPETEKRLQETKDKYRLIVAEKRAKVQKELSEIDELYKKEEQTLLDEDMEEMETHESDTKQNSDETKPLAQIESQSETLESNNNSNNIVISDDNNINVLNE</sequence>
<dbReference type="GO" id="GO:0003677">
    <property type="term" value="F:DNA binding"/>
    <property type="evidence" value="ECO:0007669"/>
    <property type="project" value="UniProtKB-KW"/>
</dbReference>
<keyword evidence="17" id="KW-0804">Transcription</keyword>
<keyword evidence="14 21" id="KW-0175">Coiled coil</keyword>
<dbReference type="InterPro" id="IPR006787">
    <property type="entry name" value="Pinin_SDK_N"/>
</dbReference>
<gene>
    <name evidence="25" type="ORF">ONB1V03_LOCUS15727</name>
</gene>
<feature type="compositionally biased region" description="Low complexity" evidence="22">
    <location>
        <begin position="332"/>
        <end position="352"/>
    </location>
</feature>
<evidence type="ECO:0000256" key="6">
    <source>
        <dbReference type="ARBA" id="ARBA00022499"/>
    </source>
</evidence>
<proteinExistence type="inferred from homology"/>
<evidence type="ECO:0000256" key="13">
    <source>
        <dbReference type="ARBA" id="ARBA00023015"/>
    </source>
</evidence>
<accession>A0A7R9QUQ2</accession>
<evidence type="ECO:0000259" key="23">
    <source>
        <dbReference type="Pfam" id="PF04696"/>
    </source>
</evidence>
<dbReference type="InterPro" id="IPR039853">
    <property type="entry name" value="Pinin"/>
</dbReference>
<keyword evidence="15" id="KW-0238">DNA-binding</keyword>
<evidence type="ECO:0000256" key="4">
    <source>
        <dbReference type="ARBA" id="ARBA00020056"/>
    </source>
</evidence>
<feature type="region of interest" description="Disordered" evidence="22">
    <location>
        <begin position="296"/>
        <end position="352"/>
    </location>
</feature>
<keyword evidence="5" id="KW-0488">Methylation</keyword>
<reference evidence="25" key="1">
    <citation type="submission" date="2020-11" db="EMBL/GenBank/DDBJ databases">
        <authorList>
            <person name="Tran Van P."/>
        </authorList>
    </citation>
    <scope>NUCLEOTIDE SEQUENCE</scope>
</reference>
<evidence type="ECO:0000259" key="24">
    <source>
        <dbReference type="Pfam" id="PF04697"/>
    </source>
</evidence>
<dbReference type="PANTHER" id="PTHR12707:SF0">
    <property type="entry name" value="PININ"/>
    <property type="match status" value="1"/>
</dbReference>
<evidence type="ECO:0000256" key="10">
    <source>
        <dbReference type="ARBA" id="ARBA00022843"/>
    </source>
</evidence>
<evidence type="ECO:0000256" key="14">
    <source>
        <dbReference type="ARBA" id="ARBA00023054"/>
    </source>
</evidence>
<feature type="region of interest" description="Disordered" evidence="22">
    <location>
        <begin position="112"/>
        <end position="138"/>
    </location>
</feature>
<evidence type="ECO:0000256" key="17">
    <source>
        <dbReference type="ARBA" id="ARBA00023163"/>
    </source>
</evidence>
<dbReference type="GO" id="GO:0071013">
    <property type="term" value="C:catalytic step 2 spliceosome"/>
    <property type="evidence" value="ECO:0007669"/>
    <property type="project" value="TreeGrafter"/>
</dbReference>
<evidence type="ECO:0000256" key="21">
    <source>
        <dbReference type="SAM" id="Coils"/>
    </source>
</evidence>
<protein>
    <recommendedName>
        <fullName evidence="4">Pinin</fullName>
    </recommendedName>
</protein>
<evidence type="ECO:0000256" key="18">
    <source>
        <dbReference type="ARBA" id="ARBA00023187"/>
    </source>
</evidence>
<evidence type="ECO:0000256" key="15">
    <source>
        <dbReference type="ARBA" id="ARBA00023125"/>
    </source>
</evidence>
<organism evidence="25">
    <name type="scientific">Oppiella nova</name>
    <dbReference type="NCBI Taxonomy" id="334625"/>
    <lineage>
        <taxon>Eukaryota</taxon>
        <taxon>Metazoa</taxon>
        <taxon>Ecdysozoa</taxon>
        <taxon>Arthropoda</taxon>
        <taxon>Chelicerata</taxon>
        <taxon>Arachnida</taxon>
        <taxon>Acari</taxon>
        <taxon>Acariformes</taxon>
        <taxon>Sarcoptiformes</taxon>
        <taxon>Oribatida</taxon>
        <taxon>Brachypylina</taxon>
        <taxon>Oppioidea</taxon>
        <taxon>Oppiidae</taxon>
        <taxon>Oppiella</taxon>
    </lineage>
</organism>
<evidence type="ECO:0000256" key="16">
    <source>
        <dbReference type="ARBA" id="ARBA00023159"/>
    </source>
</evidence>
<feature type="compositionally biased region" description="Polar residues" evidence="22">
    <location>
        <begin position="112"/>
        <end position="123"/>
    </location>
</feature>
<evidence type="ECO:0000256" key="8">
    <source>
        <dbReference type="ARBA" id="ARBA00022664"/>
    </source>
</evidence>
<evidence type="ECO:0000313" key="26">
    <source>
        <dbReference type="Proteomes" id="UP000728032"/>
    </source>
</evidence>
<keyword evidence="9" id="KW-0747">Spliceosome</keyword>
<evidence type="ECO:0000256" key="12">
    <source>
        <dbReference type="ARBA" id="ARBA00022990"/>
    </source>
</evidence>
<dbReference type="AlphaFoldDB" id="A0A7R9QUQ2"/>
<keyword evidence="16" id="KW-0010">Activator</keyword>
<dbReference type="EMBL" id="CAJPVJ010016590">
    <property type="protein sequence ID" value="CAG2176293.1"/>
    <property type="molecule type" value="Genomic_DNA"/>
</dbReference>
<comment type="subcellular location">
    <subcellularLocation>
        <location evidence="2">Cell junction</location>
        <location evidence="2">Desmosome</location>
    </subcellularLocation>
    <subcellularLocation>
        <location evidence="1">Nucleus speckle</location>
    </subcellularLocation>
</comment>
<evidence type="ECO:0000256" key="7">
    <source>
        <dbReference type="ARBA" id="ARBA00022553"/>
    </source>
</evidence>
<evidence type="ECO:0000256" key="22">
    <source>
        <dbReference type="SAM" id="MobiDB-lite"/>
    </source>
</evidence>
<keyword evidence="8" id="KW-0507">mRNA processing</keyword>
<evidence type="ECO:0000313" key="25">
    <source>
        <dbReference type="EMBL" id="CAD7659131.1"/>
    </source>
</evidence>
<name>A0A7R9QUQ2_9ACAR</name>
<evidence type="ECO:0000256" key="20">
    <source>
        <dbReference type="ARBA" id="ARBA00025916"/>
    </source>
</evidence>
<dbReference type="Pfam" id="PF04696">
    <property type="entry name" value="Pinin_SDK_memA"/>
    <property type="match status" value="1"/>
</dbReference>
<keyword evidence="19" id="KW-0539">Nucleus</keyword>
<feature type="non-terminal residue" evidence="25">
    <location>
        <position position="352"/>
    </location>
</feature>
<evidence type="ECO:0000256" key="2">
    <source>
        <dbReference type="ARBA" id="ARBA00004568"/>
    </source>
</evidence>
<dbReference type="EMBL" id="OC931415">
    <property type="protein sequence ID" value="CAD7659131.1"/>
    <property type="molecule type" value="Genomic_DNA"/>
</dbReference>
<keyword evidence="6" id="KW-1017">Isopeptide bond</keyword>
<feature type="domain" description="Pinin/SDK/MemA protein" evidence="23">
    <location>
        <begin position="140"/>
        <end position="263"/>
    </location>
</feature>
<keyword evidence="7" id="KW-0597">Phosphoprotein</keyword>
<comment type="subunit">
    <text evidence="20">Found in a mRNA splicing-dependent exon junction complex (EJC). Found in a complex with SR proteins. Found in a mRNP complex with RNPS1. Component of the PSAP complex consisting of RNPS1, SAP18 and PNN. Interacts with PNISR, CTBP1, CTBP2, KRT8, KRT18, KRT19, PS1D/PNO40, PPIG, RNPS1, SFRS4 and SRRM2. Identified in the spliceosome C complex.</text>
</comment>
<feature type="coiled-coil region" evidence="21">
    <location>
        <begin position="177"/>
        <end position="222"/>
    </location>
</feature>